<dbReference type="HOGENOM" id="CLU_3149954_0_0_11"/>
<dbReference type="AlphaFoldDB" id="A7A998"/>
<accession>A7A998</accession>
<dbReference type="Proteomes" id="UP000003773">
    <property type="component" value="Unassembled WGS sequence"/>
</dbReference>
<sequence>MKHRPAAHAFPSCGEPPRISTSKRTESSRQTIHKQAGKKKAGGEKAAG</sequence>
<feature type="compositionally biased region" description="Basic residues" evidence="1">
    <location>
        <begin position="31"/>
        <end position="40"/>
    </location>
</feature>
<evidence type="ECO:0000313" key="3">
    <source>
        <dbReference type="Proteomes" id="UP000003773"/>
    </source>
</evidence>
<dbReference type="EMBL" id="AAXD02000074">
    <property type="protein sequence ID" value="EDN82313.1"/>
    <property type="molecule type" value="Genomic_DNA"/>
</dbReference>
<comment type="caution">
    <text evidence="2">The sequence shown here is derived from an EMBL/GenBank/DDBJ whole genome shotgun (WGS) entry which is preliminary data.</text>
</comment>
<proteinExistence type="predicted"/>
<reference evidence="2 3" key="1">
    <citation type="submission" date="2007-04" db="EMBL/GenBank/DDBJ databases">
        <authorList>
            <person name="Fulton L."/>
            <person name="Clifton S."/>
            <person name="Fulton B."/>
            <person name="Xu J."/>
            <person name="Minx P."/>
            <person name="Pepin K.H."/>
            <person name="Johnson M."/>
            <person name="Thiruvilangam P."/>
            <person name="Bhonagiri V."/>
            <person name="Nash W.E."/>
            <person name="Mardis E.R."/>
            <person name="Wilson R.K."/>
        </authorList>
    </citation>
    <scope>NUCLEOTIDE SEQUENCE [LARGE SCALE GENOMIC DNA]</scope>
    <source>
        <strain evidence="2 3">L2-32</strain>
    </source>
</reference>
<name>A7A998_BIFAD</name>
<evidence type="ECO:0000313" key="2">
    <source>
        <dbReference type="EMBL" id="EDN82313.1"/>
    </source>
</evidence>
<evidence type="ECO:0000256" key="1">
    <source>
        <dbReference type="SAM" id="MobiDB-lite"/>
    </source>
</evidence>
<organism evidence="2 3">
    <name type="scientific">Bifidobacterium adolescentis L2-32</name>
    <dbReference type="NCBI Taxonomy" id="411481"/>
    <lineage>
        <taxon>Bacteria</taxon>
        <taxon>Bacillati</taxon>
        <taxon>Actinomycetota</taxon>
        <taxon>Actinomycetes</taxon>
        <taxon>Bifidobacteriales</taxon>
        <taxon>Bifidobacteriaceae</taxon>
        <taxon>Bifidobacterium</taxon>
    </lineage>
</organism>
<feature type="region of interest" description="Disordered" evidence="1">
    <location>
        <begin position="1"/>
        <end position="48"/>
    </location>
</feature>
<gene>
    <name evidence="2" type="ORF">BIFADO_02445</name>
</gene>
<protein>
    <submittedName>
        <fullName evidence="2">Uncharacterized protein</fullName>
    </submittedName>
</protein>
<reference evidence="2 3" key="2">
    <citation type="submission" date="2007-05" db="EMBL/GenBank/DDBJ databases">
        <title>Draft genome sequence of Bifidobacterium adolescentis (L2-32).</title>
        <authorList>
            <person name="Sudarsanam P."/>
            <person name="Ley R."/>
            <person name="Guruge J."/>
            <person name="Turnbaugh P.J."/>
            <person name="Mahowald M."/>
            <person name="Liep D."/>
            <person name="Gordon J."/>
        </authorList>
    </citation>
    <scope>NUCLEOTIDE SEQUENCE [LARGE SCALE GENOMIC DNA]</scope>
    <source>
        <strain evidence="2 3">L2-32</strain>
    </source>
</reference>